<evidence type="ECO:0000313" key="12">
    <source>
        <dbReference type="EMBL" id="MBD2755938.1"/>
    </source>
</evidence>
<dbReference type="InterPro" id="IPR006657">
    <property type="entry name" value="MoPterin_dinucl-bd_dom"/>
</dbReference>
<keyword evidence="9" id="KW-0411">Iron-sulfur</keyword>
<dbReference type="GO" id="GO:0043546">
    <property type="term" value="F:molybdopterin cofactor binding"/>
    <property type="evidence" value="ECO:0007669"/>
    <property type="project" value="InterPro"/>
</dbReference>
<dbReference type="GO" id="GO:0051539">
    <property type="term" value="F:4 iron, 4 sulfur cluster binding"/>
    <property type="evidence" value="ECO:0007669"/>
    <property type="project" value="UniProtKB-KW"/>
</dbReference>
<dbReference type="Gene3D" id="3.40.228.10">
    <property type="entry name" value="Dimethylsulfoxide Reductase, domain 2"/>
    <property type="match status" value="1"/>
</dbReference>
<keyword evidence="6" id="KW-0479">Metal-binding</keyword>
<dbReference type="Pfam" id="PF00384">
    <property type="entry name" value="Molybdopterin"/>
    <property type="match status" value="1"/>
</dbReference>
<keyword evidence="5" id="KW-0500">Molybdenum</keyword>
<evidence type="ECO:0000313" key="13">
    <source>
        <dbReference type="Proteomes" id="UP000653797"/>
    </source>
</evidence>
<evidence type="ECO:0000256" key="7">
    <source>
        <dbReference type="ARBA" id="ARBA00023002"/>
    </source>
</evidence>
<dbReference type="InterPro" id="IPR037951">
    <property type="entry name" value="MopB_CT_YdeP"/>
</dbReference>
<dbReference type="Proteomes" id="UP000653797">
    <property type="component" value="Unassembled WGS sequence"/>
</dbReference>
<evidence type="ECO:0000259" key="10">
    <source>
        <dbReference type="Pfam" id="PF00384"/>
    </source>
</evidence>
<gene>
    <name evidence="12" type="ORF">IC230_23775</name>
</gene>
<comment type="similarity">
    <text evidence="3">Belongs to the prokaryotic molybdopterin-containing oxidoreductase family.</text>
</comment>
<dbReference type="InterPro" id="IPR050123">
    <property type="entry name" value="Prok_molybdopt-oxidoreductase"/>
</dbReference>
<organism evidence="12 13">
    <name type="scientific">Spirosoma validum</name>
    <dbReference type="NCBI Taxonomy" id="2771355"/>
    <lineage>
        <taxon>Bacteria</taxon>
        <taxon>Pseudomonadati</taxon>
        <taxon>Bacteroidota</taxon>
        <taxon>Cytophagia</taxon>
        <taxon>Cytophagales</taxon>
        <taxon>Cytophagaceae</taxon>
        <taxon>Spirosoma</taxon>
    </lineage>
</organism>
<evidence type="ECO:0000256" key="5">
    <source>
        <dbReference type="ARBA" id="ARBA00022505"/>
    </source>
</evidence>
<comment type="cofactor">
    <cofactor evidence="1">
        <name>Mo-bis(molybdopterin guanine dinucleotide)</name>
        <dbReference type="ChEBI" id="CHEBI:60539"/>
    </cofactor>
</comment>
<dbReference type="InterPro" id="IPR009010">
    <property type="entry name" value="Asp_de-COase-like_dom_sf"/>
</dbReference>
<feature type="domain" description="Molybdopterin dinucleotide-binding" evidence="11">
    <location>
        <begin position="670"/>
        <end position="774"/>
    </location>
</feature>
<evidence type="ECO:0000256" key="3">
    <source>
        <dbReference type="ARBA" id="ARBA00010312"/>
    </source>
</evidence>
<dbReference type="PANTHER" id="PTHR43105:SF4">
    <property type="entry name" value="PROTEIN YDEP"/>
    <property type="match status" value="1"/>
</dbReference>
<dbReference type="Gene3D" id="3.40.50.740">
    <property type="match status" value="1"/>
</dbReference>
<dbReference type="GO" id="GO:0008863">
    <property type="term" value="F:formate dehydrogenase (NAD+) activity"/>
    <property type="evidence" value="ECO:0007669"/>
    <property type="project" value="InterPro"/>
</dbReference>
<accession>A0A927B5Y7</accession>
<dbReference type="InterPro" id="IPR010046">
    <property type="entry name" value="Mopterin_OxRdtse_a_bac"/>
</dbReference>
<feature type="domain" description="Molybdopterin oxidoreductase" evidence="10">
    <location>
        <begin position="122"/>
        <end position="504"/>
    </location>
</feature>
<evidence type="ECO:0000256" key="2">
    <source>
        <dbReference type="ARBA" id="ARBA00001966"/>
    </source>
</evidence>
<evidence type="ECO:0000256" key="6">
    <source>
        <dbReference type="ARBA" id="ARBA00022723"/>
    </source>
</evidence>
<dbReference type="SUPFAM" id="SSF50692">
    <property type="entry name" value="ADC-like"/>
    <property type="match status" value="1"/>
</dbReference>
<keyword evidence="8" id="KW-0408">Iron</keyword>
<proteinExistence type="inferred from homology"/>
<dbReference type="Pfam" id="PF01568">
    <property type="entry name" value="Molydop_binding"/>
    <property type="match status" value="1"/>
</dbReference>
<evidence type="ECO:0000256" key="8">
    <source>
        <dbReference type="ARBA" id="ARBA00023004"/>
    </source>
</evidence>
<dbReference type="CDD" id="cd02767">
    <property type="entry name" value="MopB_ydeP"/>
    <property type="match status" value="1"/>
</dbReference>
<dbReference type="GO" id="GO:0030151">
    <property type="term" value="F:molybdenum ion binding"/>
    <property type="evidence" value="ECO:0007669"/>
    <property type="project" value="InterPro"/>
</dbReference>
<dbReference type="GO" id="GO:0016020">
    <property type="term" value="C:membrane"/>
    <property type="evidence" value="ECO:0007669"/>
    <property type="project" value="TreeGrafter"/>
</dbReference>
<evidence type="ECO:0000256" key="1">
    <source>
        <dbReference type="ARBA" id="ARBA00001942"/>
    </source>
</evidence>
<dbReference type="InterPro" id="IPR006656">
    <property type="entry name" value="Mopterin_OxRdtase"/>
</dbReference>
<comment type="caution">
    <text evidence="12">The sequence shown here is derived from an EMBL/GenBank/DDBJ whole genome shotgun (WGS) entry which is preliminary data.</text>
</comment>
<dbReference type="EMBL" id="JACXAA010000010">
    <property type="protein sequence ID" value="MBD2755938.1"/>
    <property type="molecule type" value="Genomic_DNA"/>
</dbReference>
<keyword evidence="4" id="KW-0004">4Fe-4S</keyword>
<comment type="cofactor">
    <cofactor evidence="2">
        <name>[4Fe-4S] cluster</name>
        <dbReference type="ChEBI" id="CHEBI:49883"/>
    </cofactor>
</comment>
<keyword evidence="13" id="KW-1185">Reference proteome</keyword>
<dbReference type="InterPro" id="IPR041953">
    <property type="entry name" value="YdeP_MopB"/>
</dbReference>
<dbReference type="RefSeq" id="WP_191041560.1">
    <property type="nucleotide sequence ID" value="NZ_JACXAA010000010.1"/>
</dbReference>
<dbReference type="SUPFAM" id="SSF53706">
    <property type="entry name" value="Formate dehydrogenase/DMSO reductase, domains 1-3"/>
    <property type="match status" value="1"/>
</dbReference>
<dbReference type="CDD" id="cd02787">
    <property type="entry name" value="MopB_CT_ydeP"/>
    <property type="match status" value="1"/>
</dbReference>
<evidence type="ECO:0000259" key="11">
    <source>
        <dbReference type="Pfam" id="PF01568"/>
    </source>
</evidence>
<evidence type="ECO:0000256" key="9">
    <source>
        <dbReference type="ARBA" id="ARBA00023014"/>
    </source>
</evidence>
<dbReference type="PANTHER" id="PTHR43105">
    <property type="entry name" value="RESPIRATORY NITRATE REDUCTASE"/>
    <property type="match status" value="1"/>
</dbReference>
<protein>
    <submittedName>
        <fullName evidence="12">FdhF/YdeP family oxidoreductase</fullName>
    </submittedName>
</protein>
<dbReference type="PIRSF" id="PIRSF000144">
    <property type="entry name" value="CbbBc"/>
    <property type="match status" value="1"/>
</dbReference>
<sequence>MKQNTPPEELTGKLEVDKPYDEAAGLPAIAASFKYVLRGTGPARGWKALVNMNQKDGFDCPSCAWPDPDGHRSNIAEYCESGAKAVADEVMTNHTASPVLFQRYSVDELIKKPDLWLGQQGRLTQPMILKPGATHYVPIDWSDAFQLIADQLHALDSPDEAIFYTSGRTSNEAAFVYQLFVRMFGTNNMPDCSNMCHESTSVALADSLGLGKASVKYEDYEKADVIMIMGQNPGTNAPRMLTPLETAKRNGAKIISVNPLHETGLLKFKDPQSPRDMLFGGEKMTDVFLQIPINSDMALLKAMCKLLLEEEKKSATAGQSGKVLDQKFIQQYTSGYHEFVKSLDQFELNELAAQCGQTVAQIQEAVDLFKYTPKLVICWAMGLTQHRNAVETINEIINVLLLKGSIGIEGGGASPIRGHSNVQGDRTMGVWEKPKPEFLDALKRVFNFEPPRKDGFDTVKSVKAMHEGKAKVFFGLGGNFAMAVSDTNYTAEALRKCKLTVHVSTKLNRSHLIHGETALILPCLGRTDRDKQATGEQFVSCESTTGVVAQSHGVVDPVVNTLKSEVAILCELAKRVVSTVPVNKDSTVTIPGQDGHHYINWDALVANYDLIRDMVEKVVPGFNNYNQMVRRPGGFYIPNGPRDRKFKTTDGKAHFTINTPTHHKLETGELLLMTIRSHDQFNTTVYGNNDRYRGIHNERRVVFMHPDDIANLGLQEKQVVDLHSRYDGQLRTAHRFIVVSYDIPRGCTAAYFPETNVLVPISSIAEKSHTPISKSIVITVTRAADR</sequence>
<reference evidence="12" key="1">
    <citation type="submission" date="2020-09" db="EMBL/GenBank/DDBJ databases">
        <authorList>
            <person name="Kim M.K."/>
        </authorList>
    </citation>
    <scope>NUCLEOTIDE SEQUENCE</scope>
    <source>
        <strain evidence="12">BT704</strain>
    </source>
</reference>
<keyword evidence="7" id="KW-0560">Oxidoreductase</keyword>
<dbReference type="NCBIfam" id="TIGR01701">
    <property type="entry name" value="Fdhalpha-like"/>
    <property type="match status" value="1"/>
</dbReference>
<evidence type="ECO:0000256" key="4">
    <source>
        <dbReference type="ARBA" id="ARBA00022485"/>
    </source>
</evidence>
<dbReference type="AlphaFoldDB" id="A0A927B5Y7"/>
<dbReference type="Gene3D" id="2.40.40.20">
    <property type="match status" value="1"/>
</dbReference>
<name>A0A927B5Y7_9BACT</name>
<dbReference type="GO" id="GO:0045333">
    <property type="term" value="P:cellular respiration"/>
    <property type="evidence" value="ECO:0007669"/>
    <property type="project" value="UniProtKB-ARBA"/>
</dbReference>